<reference evidence="7" key="1">
    <citation type="submission" date="2025-08" db="UniProtKB">
        <authorList>
            <consortium name="RefSeq"/>
        </authorList>
    </citation>
    <scope>IDENTIFICATION</scope>
    <source>
        <tissue evidence="7">Blood</tissue>
    </source>
</reference>
<keyword evidence="1" id="KW-0479">Metal-binding</keyword>
<evidence type="ECO:0000313" key="7">
    <source>
        <dbReference type="RefSeq" id="XP_067167388.1"/>
    </source>
</evidence>
<evidence type="ECO:0000313" key="6">
    <source>
        <dbReference type="Proteomes" id="UP001652627"/>
    </source>
</evidence>
<dbReference type="InterPro" id="IPR002893">
    <property type="entry name" value="Znf_MYND"/>
</dbReference>
<dbReference type="InterPro" id="IPR011990">
    <property type="entry name" value="TPR-like_helical_dom_sf"/>
</dbReference>
<protein>
    <submittedName>
        <fullName evidence="7">Zinc finger MYND domain-containing protein 12</fullName>
    </submittedName>
</protein>
<dbReference type="PANTHER" id="PTHR46533:SF1">
    <property type="entry name" value="ZINC FINGER MYND DOMAIN-CONTAINING PROTEIN 12"/>
    <property type="match status" value="1"/>
</dbReference>
<evidence type="ECO:0000256" key="2">
    <source>
        <dbReference type="ARBA" id="ARBA00022771"/>
    </source>
</evidence>
<dbReference type="PANTHER" id="PTHR46533">
    <property type="entry name" value="ZINC FINGER MYND DOMAIN-CONTAINING PROTEIN 12"/>
    <property type="match status" value="1"/>
</dbReference>
<keyword evidence="2 4" id="KW-0863">Zinc-finger</keyword>
<organism evidence="6 7">
    <name type="scientific">Apteryx mantelli</name>
    <name type="common">North Island brown kiwi</name>
    <dbReference type="NCBI Taxonomy" id="2696672"/>
    <lineage>
        <taxon>Eukaryota</taxon>
        <taxon>Metazoa</taxon>
        <taxon>Chordata</taxon>
        <taxon>Craniata</taxon>
        <taxon>Vertebrata</taxon>
        <taxon>Euteleostomi</taxon>
        <taxon>Archelosauria</taxon>
        <taxon>Archosauria</taxon>
        <taxon>Dinosauria</taxon>
        <taxon>Saurischia</taxon>
        <taxon>Theropoda</taxon>
        <taxon>Coelurosauria</taxon>
        <taxon>Aves</taxon>
        <taxon>Palaeognathae</taxon>
        <taxon>Apterygiformes</taxon>
        <taxon>Apterygidae</taxon>
        <taxon>Apteryx</taxon>
    </lineage>
</organism>
<dbReference type="RefSeq" id="XP_067167388.1">
    <property type="nucleotide sequence ID" value="XM_067311287.1"/>
</dbReference>
<dbReference type="Pfam" id="PF01753">
    <property type="entry name" value="zf-MYND"/>
    <property type="match status" value="1"/>
</dbReference>
<gene>
    <name evidence="7" type="primary">ZMYND12</name>
</gene>
<proteinExistence type="predicted"/>
<feature type="domain" description="MYND-type" evidence="5">
    <location>
        <begin position="18"/>
        <end position="55"/>
    </location>
</feature>
<dbReference type="Gene3D" id="1.25.40.10">
    <property type="entry name" value="Tetratricopeptide repeat domain"/>
    <property type="match status" value="1"/>
</dbReference>
<dbReference type="Proteomes" id="UP001652627">
    <property type="component" value="Chromosome 26"/>
</dbReference>
<keyword evidence="3" id="KW-0862">Zinc</keyword>
<name>A0ABM4FR20_9AVES</name>
<keyword evidence="6" id="KW-1185">Reference proteome</keyword>
<accession>A0ABM4FR20</accession>
<evidence type="ECO:0000256" key="3">
    <source>
        <dbReference type="ARBA" id="ARBA00022833"/>
    </source>
</evidence>
<evidence type="ECO:0000259" key="5">
    <source>
        <dbReference type="PROSITE" id="PS50865"/>
    </source>
</evidence>
<dbReference type="PROSITE" id="PS50865">
    <property type="entry name" value="ZF_MYND_2"/>
    <property type="match status" value="1"/>
</dbReference>
<dbReference type="SUPFAM" id="SSF48452">
    <property type="entry name" value="TPR-like"/>
    <property type="match status" value="1"/>
</dbReference>
<dbReference type="Gene3D" id="6.10.140.2220">
    <property type="match status" value="1"/>
</dbReference>
<dbReference type="GeneID" id="106484475"/>
<dbReference type="InterPro" id="IPR053248">
    <property type="entry name" value="Zinc_finger_MYND_domain"/>
</dbReference>
<dbReference type="SUPFAM" id="SSF144232">
    <property type="entry name" value="HIT/MYND zinc finger-like"/>
    <property type="match status" value="1"/>
</dbReference>
<evidence type="ECO:0000256" key="1">
    <source>
        <dbReference type="ARBA" id="ARBA00022723"/>
    </source>
</evidence>
<evidence type="ECO:0000256" key="4">
    <source>
        <dbReference type="PROSITE-ProRule" id="PRU00134"/>
    </source>
</evidence>
<sequence>MAAAAAAAVGPRGGRRGCELCGAAARRCCARCGLAYYCDVDHQKADWVSIHERICQLLIPIHTSLPFYSSEKERKHGTEQLLNRQKHIIDLAYSTAQKFILEGKPGKAIPAGLQALRFSIRVYGSYSVDVVPAYLVLAEACIGAGCLTQATTYLSQAQWIVLKTPDCSPAVQYKLHRDLGLLYAAKGNLEQSVHHLANDIYLASCAFGPNTIQTAGGYFHMANIFLRQNKMDIVNSLYAEVTAIWHAFLVRSVQTQEQILKSQAEASPFDEDGEAGKDHLTEAQQAEAIQALNAILDFREQAPKQQPAETAKVLHSLAMLYYLSMDLSKAQEVGVKAFDLVKQLPQQESLEAIDHLLKLINSKPFHKK</sequence>
<dbReference type="PROSITE" id="PS01360">
    <property type="entry name" value="ZF_MYND_1"/>
    <property type="match status" value="1"/>
</dbReference>